<keyword evidence="3" id="KW-1185">Reference proteome</keyword>
<organism evidence="2 3">
    <name type="scientific">Cytospora mali</name>
    <name type="common">Apple Valsa canker fungus</name>
    <name type="synonym">Valsa mali</name>
    <dbReference type="NCBI Taxonomy" id="578113"/>
    <lineage>
        <taxon>Eukaryota</taxon>
        <taxon>Fungi</taxon>
        <taxon>Dikarya</taxon>
        <taxon>Ascomycota</taxon>
        <taxon>Pezizomycotina</taxon>
        <taxon>Sordariomycetes</taxon>
        <taxon>Sordariomycetidae</taxon>
        <taxon>Diaporthales</taxon>
        <taxon>Cytosporaceae</taxon>
        <taxon>Cytospora</taxon>
    </lineage>
</organism>
<dbReference type="AlphaFoldDB" id="A0A194UX46"/>
<protein>
    <submittedName>
        <fullName evidence="2">Uncharacterized protein</fullName>
    </submittedName>
</protein>
<dbReference type="Pfam" id="PF14328">
    <property type="entry name" value="DUF4385"/>
    <property type="match status" value="1"/>
</dbReference>
<evidence type="ECO:0000313" key="2">
    <source>
        <dbReference type="EMBL" id="KUI56228.1"/>
    </source>
</evidence>
<evidence type="ECO:0000313" key="3">
    <source>
        <dbReference type="Proteomes" id="UP000078576"/>
    </source>
</evidence>
<accession>A0A194UX46</accession>
<gene>
    <name evidence="2" type="ORF">VP1G_03637</name>
</gene>
<reference evidence="3" key="1">
    <citation type="submission" date="2014-12" db="EMBL/GenBank/DDBJ databases">
        <title>Genome Sequence of Valsa Canker Pathogens Uncovers a Specific Adaption of Colonization on Woody Bark.</title>
        <authorList>
            <person name="Yin Z."/>
            <person name="Liu H."/>
            <person name="Gao X."/>
            <person name="Li Z."/>
            <person name="Song N."/>
            <person name="Ke X."/>
            <person name="Dai Q."/>
            <person name="Wu Y."/>
            <person name="Sun Y."/>
            <person name="Xu J.-R."/>
            <person name="Kang Z.K."/>
            <person name="Wang L."/>
            <person name="Huang L."/>
        </authorList>
    </citation>
    <scope>NUCLEOTIDE SEQUENCE [LARGE SCALE GENOMIC DNA]</scope>
    <source>
        <strain evidence="3">SXYL134</strain>
    </source>
</reference>
<dbReference type="EMBL" id="KN714687">
    <property type="protein sequence ID" value="KUI56228.1"/>
    <property type="molecule type" value="Genomic_DNA"/>
</dbReference>
<evidence type="ECO:0000256" key="1">
    <source>
        <dbReference type="SAM" id="MobiDB-lite"/>
    </source>
</evidence>
<sequence length="207" mass="23420">MKATTTRIAIQWSLGRVSRSSPAVIMPGRAASSAKESRASMKPPPSTPLGTPALDSTSLRYSYEVGRGEMGVLSFEPYKGLILPYWAFRTVPIARNSSDILWSIFQSYVERGDFVGADMTRKFIQMGMTRARRYANHKGGRKYAKDTGEELEKWSGGSEEDVRKRKEKGDASELFKAVWRRCIEEEGYKELKADWTREKKEFAKSKG</sequence>
<proteinExistence type="predicted"/>
<dbReference type="OrthoDB" id="2589819at2759"/>
<feature type="region of interest" description="Disordered" evidence="1">
    <location>
        <begin position="28"/>
        <end position="53"/>
    </location>
</feature>
<name>A0A194UX46_CYTMA</name>
<dbReference type="InterPro" id="IPR025494">
    <property type="entry name" value="DUF4385"/>
</dbReference>
<dbReference type="Proteomes" id="UP000078576">
    <property type="component" value="Unassembled WGS sequence"/>
</dbReference>